<dbReference type="PANTHER" id="PTHR35902:SF3">
    <property type="entry name" value="NPCBM-ASSOCIATED, NEW3 DOMAIN OF ALPHA-GALACTOSIDASE"/>
    <property type="match status" value="1"/>
</dbReference>
<evidence type="ECO:0000256" key="3">
    <source>
        <dbReference type="SAM" id="SignalP"/>
    </source>
</evidence>
<feature type="compositionally biased region" description="Polar residues" evidence="1">
    <location>
        <begin position="30"/>
        <end position="43"/>
    </location>
</feature>
<keyword evidence="2" id="KW-1133">Transmembrane helix</keyword>
<dbReference type="EMBL" id="JANHNZ010000001">
    <property type="protein sequence ID" value="MCQ9209307.1"/>
    <property type="molecule type" value="Genomic_DNA"/>
</dbReference>
<keyword evidence="3" id="KW-0732">Signal</keyword>
<evidence type="ECO:0000313" key="5">
    <source>
        <dbReference type="Proteomes" id="UP001059480"/>
    </source>
</evidence>
<reference evidence="4" key="3">
    <citation type="journal article" date="2023" name="Microbiol. Resour. Announc.">
        <title>Draft Genome Sequence of Granulicatella sp. Strain S8, Isolated from a Marine Fish, Seriola quinqueradiata.</title>
        <authorList>
            <person name="Lee M."/>
            <person name="Farooq A."/>
            <person name="Jeong J.B."/>
            <person name="Jung M.Y."/>
        </authorList>
    </citation>
    <scope>NUCLEOTIDE SEQUENCE</scope>
    <source>
        <strain evidence="4">S8</strain>
    </source>
</reference>
<proteinExistence type="predicted"/>
<dbReference type="PANTHER" id="PTHR35902">
    <property type="entry name" value="S-LAYER DOMAIN-LIKE PROTEIN-RELATED"/>
    <property type="match status" value="1"/>
</dbReference>
<dbReference type="Proteomes" id="UP001059480">
    <property type="component" value="Unassembled WGS sequence"/>
</dbReference>
<sequence length="521" mass="56503">MNKVKKVIKISCMLSSLLLCLSPISIYAQENGSQPDSSSTESSIPPEKPSRPQMVDFQLSLVGPAIPSFQAGQSQKIGVQLTNKSTSKVTKVSIRPKVSAATNEWPFELENKDYSNPIGDLAANQSMASEWMFTARQDVSSTYNNLIFIISYFDGTSQQEVEKNIYVKTVADKNLSSSQSSQAEDKEEKPISASAPEPAATDETTNEAGIMNSEVSFSGGGTPASPSSVPRVIVTGFTTDPKEVRAGSNFKLSIQVKNTSSTTAVRNMIVGFTAPTEGKDDNTGPAFLASSGANTIYIDSIAAGKEQTITMELNAKHDLIQKPYSIELAMKYEDSNSTQYDATSSLSIPIKQAARFEFAAIQLTPTEITVDQESNLTTNLYNLGKTKLFNAKVRIESKSVSANEIFLGNIDSGATATIDMMLKGLAETKEGEKVNLVFQYEDSDGKTIETKKEFEVKVIASTPIDVSEIEEPKESGFPILPIVIATSVLVAGISAWLWMRKKKAKDVDDDEFDGSFGHEQK</sequence>
<evidence type="ECO:0000256" key="1">
    <source>
        <dbReference type="SAM" id="MobiDB-lite"/>
    </source>
</evidence>
<reference evidence="4" key="2">
    <citation type="journal article" date="2023" name="Curr. Microbiol.">
        <title>Granulicatella seriolae sp. nov., a Novel Facultative Anaerobe Isolated from Yellowtail Marine Fish.</title>
        <authorList>
            <person name="Lee M."/>
            <person name="Choi Y.J."/>
            <person name="Farooq A."/>
            <person name="Jeong J.B."/>
            <person name="Jung M.Y."/>
        </authorList>
    </citation>
    <scope>NUCLEOTIDE SEQUENCE</scope>
    <source>
        <strain evidence="4">S8</strain>
    </source>
</reference>
<organism evidence="4 5">
    <name type="scientific">Granulicatella seriolae</name>
    <dbReference type="NCBI Taxonomy" id="2967226"/>
    <lineage>
        <taxon>Bacteria</taxon>
        <taxon>Bacillati</taxon>
        <taxon>Bacillota</taxon>
        <taxon>Bacilli</taxon>
        <taxon>Lactobacillales</taxon>
        <taxon>Carnobacteriaceae</taxon>
        <taxon>Granulicatella</taxon>
    </lineage>
</organism>
<feature type="region of interest" description="Disordered" evidence="1">
    <location>
        <begin position="30"/>
        <end position="50"/>
    </location>
</feature>
<dbReference type="RefSeq" id="WP_256944412.1">
    <property type="nucleotide sequence ID" value="NZ_JANHNZ010000001.1"/>
</dbReference>
<name>A0ABT1WLA7_9LACT</name>
<evidence type="ECO:0008006" key="6">
    <source>
        <dbReference type="Google" id="ProtNLM"/>
    </source>
</evidence>
<protein>
    <recommendedName>
        <fullName evidence="6">CARDB domain-containing protein</fullName>
    </recommendedName>
</protein>
<dbReference type="InterPro" id="IPR013783">
    <property type="entry name" value="Ig-like_fold"/>
</dbReference>
<keyword evidence="2" id="KW-0472">Membrane</keyword>
<evidence type="ECO:0000313" key="4">
    <source>
        <dbReference type="EMBL" id="MCQ9209307.1"/>
    </source>
</evidence>
<keyword evidence="5" id="KW-1185">Reference proteome</keyword>
<feature type="chain" id="PRO_5047018480" description="CARDB domain-containing protein" evidence="3">
    <location>
        <begin position="29"/>
        <end position="521"/>
    </location>
</feature>
<comment type="caution">
    <text evidence="4">The sequence shown here is derived from an EMBL/GenBank/DDBJ whole genome shotgun (WGS) entry which is preliminary data.</text>
</comment>
<feature type="transmembrane region" description="Helical" evidence="2">
    <location>
        <begin position="477"/>
        <end position="498"/>
    </location>
</feature>
<gene>
    <name evidence="4" type="ORF">NPA36_01830</name>
</gene>
<reference evidence="4" key="1">
    <citation type="submission" date="2022-07" db="EMBL/GenBank/DDBJ databases">
        <authorList>
            <person name="Jung M.-Y."/>
            <person name="Lee M."/>
        </authorList>
    </citation>
    <scope>NUCLEOTIDE SEQUENCE</scope>
    <source>
        <strain evidence="4">S8</strain>
    </source>
</reference>
<dbReference type="Gene3D" id="2.60.40.10">
    <property type="entry name" value="Immunoglobulins"/>
    <property type="match status" value="1"/>
</dbReference>
<feature type="region of interest" description="Disordered" evidence="1">
    <location>
        <begin position="174"/>
        <end position="207"/>
    </location>
</feature>
<accession>A0ABT1WLA7</accession>
<keyword evidence="2" id="KW-0812">Transmembrane</keyword>
<feature type="signal peptide" evidence="3">
    <location>
        <begin position="1"/>
        <end position="28"/>
    </location>
</feature>
<evidence type="ECO:0000256" key="2">
    <source>
        <dbReference type="SAM" id="Phobius"/>
    </source>
</evidence>